<proteinExistence type="inferred from homology"/>
<dbReference type="GO" id="GO:0047617">
    <property type="term" value="F:fatty acyl-CoA hydrolase activity"/>
    <property type="evidence" value="ECO:0007669"/>
    <property type="project" value="TreeGrafter"/>
</dbReference>
<gene>
    <name evidence="3" type="ORF">EI77_01632</name>
</gene>
<evidence type="ECO:0000256" key="2">
    <source>
        <dbReference type="ARBA" id="ARBA00022801"/>
    </source>
</evidence>
<dbReference type="Proteomes" id="UP000295662">
    <property type="component" value="Unassembled WGS sequence"/>
</dbReference>
<evidence type="ECO:0000313" key="4">
    <source>
        <dbReference type="Proteomes" id="UP000295662"/>
    </source>
</evidence>
<dbReference type="PANTHER" id="PTHR31793:SF27">
    <property type="entry name" value="NOVEL THIOESTERASE SUPERFAMILY DOMAIN AND SAPOSIN A-TYPE DOMAIN CONTAINING PROTEIN (0610012H03RIK)"/>
    <property type="match status" value="1"/>
</dbReference>
<name>A0A4R7S4B2_9BACT</name>
<dbReference type="PANTHER" id="PTHR31793">
    <property type="entry name" value="4-HYDROXYBENZOYL-COA THIOESTERASE FAMILY MEMBER"/>
    <property type="match status" value="1"/>
</dbReference>
<sequence>MRRDKLIYVSTQAGDLFDEAAANVSEFLARHEEHGFEIGLEFPVHQSELKFEFKIADGPQTADECHGGLLLGEIHQKTLKGHDAEVGDVFRGTDEQFHTLLQGEEALFGIVLGDGDDELIKESGRALEHVEVAIGDGIKTSGIDGAAHNGSPIGYSYRQGEKSDCSGKLQCTADSYNGRGNPYAPMNDETTTIETREEVMFFDTDIGGVVHNIAYLRMIETARTRLAAKLGMKLRDMAQTQVYPVVVRTEIDYRKPATLGDELVISGRLDSVERVRFWVAFEIRRAGEETVLITCRQSLALVQMPEGKPLRLPEDWAVKYAHLFLKKRR</sequence>
<accession>A0A4R7S4B2</accession>
<dbReference type="SUPFAM" id="SSF54637">
    <property type="entry name" value="Thioesterase/thiol ester dehydrase-isomerase"/>
    <property type="match status" value="1"/>
</dbReference>
<organism evidence="3 4">
    <name type="scientific">Prosthecobacter fusiformis</name>
    <dbReference type="NCBI Taxonomy" id="48464"/>
    <lineage>
        <taxon>Bacteria</taxon>
        <taxon>Pseudomonadati</taxon>
        <taxon>Verrucomicrobiota</taxon>
        <taxon>Verrucomicrobiia</taxon>
        <taxon>Verrucomicrobiales</taxon>
        <taxon>Verrucomicrobiaceae</taxon>
        <taxon>Prosthecobacter</taxon>
    </lineage>
</organism>
<dbReference type="EMBL" id="SOCA01000002">
    <property type="protein sequence ID" value="TDU73164.1"/>
    <property type="molecule type" value="Genomic_DNA"/>
</dbReference>
<evidence type="ECO:0000256" key="1">
    <source>
        <dbReference type="ARBA" id="ARBA00005953"/>
    </source>
</evidence>
<dbReference type="InterPro" id="IPR029069">
    <property type="entry name" value="HotDog_dom_sf"/>
</dbReference>
<evidence type="ECO:0000313" key="3">
    <source>
        <dbReference type="EMBL" id="TDU73164.1"/>
    </source>
</evidence>
<dbReference type="CDD" id="cd00586">
    <property type="entry name" value="4HBT"/>
    <property type="match status" value="1"/>
</dbReference>
<dbReference type="Gene3D" id="3.10.129.10">
    <property type="entry name" value="Hotdog Thioesterase"/>
    <property type="match status" value="1"/>
</dbReference>
<comment type="caution">
    <text evidence="3">The sequence shown here is derived from an EMBL/GenBank/DDBJ whole genome shotgun (WGS) entry which is preliminary data.</text>
</comment>
<dbReference type="AlphaFoldDB" id="A0A4R7S4B2"/>
<reference evidence="3 4" key="1">
    <citation type="submission" date="2019-03" db="EMBL/GenBank/DDBJ databases">
        <title>Genomic Encyclopedia of Archaeal and Bacterial Type Strains, Phase II (KMG-II): from individual species to whole genera.</title>
        <authorList>
            <person name="Goeker M."/>
        </authorList>
    </citation>
    <scope>NUCLEOTIDE SEQUENCE [LARGE SCALE GENOMIC DNA]</scope>
    <source>
        <strain evidence="3 4">ATCC 25309</strain>
    </source>
</reference>
<comment type="similarity">
    <text evidence="1">Belongs to the 4-hydroxybenzoyl-CoA thioesterase family.</text>
</comment>
<dbReference type="Pfam" id="PF13279">
    <property type="entry name" value="4HBT_2"/>
    <property type="match status" value="1"/>
</dbReference>
<dbReference type="InterPro" id="IPR050563">
    <property type="entry name" value="4-hydroxybenzoyl-CoA_TE"/>
</dbReference>
<protein>
    <submittedName>
        <fullName evidence="3">YbgC/YbaW family acyl-CoA thioester hydrolase</fullName>
    </submittedName>
</protein>
<keyword evidence="4" id="KW-1185">Reference proteome</keyword>
<keyword evidence="2 3" id="KW-0378">Hydrolase</keyword>